<keyword evidence="1" id="KW-0812">Transmembrane</keyword>
<evidence type="ECO:0000313" key="3">
    <source>
        <dbReference type="Proteomes" id="UP001454489"/>
    </source>
</evidence>
<dbReference type="Pfam" id="PF19700">
    <property type="entry name" value="DUF6198"/>
    <property type="match status" value="1"/>
</dbReference>
<comment type="caution">
    <text evidence="2">The sequence shown here is derived from an EMBL/GenBank/DDBJ whole genome shotgun (WGS) entry which is preliminary data.</text>
</comment>
<sequence length="228" mass="24739">MKSELHKKIREENYAIRFLVYIVGLFIMTLGISLSVKSNLGVSPVSSIPYTITCITGLEMGKATILFHIVLVVMQILILRKAFQMKNLLQVVVGVIFGYFTTFSNYLFSFLPTPEHMTVRLLMMLGSTVLIAVGIFFYLPADIVPLAGEGAMKAVSDTMHIAFNKVKVGFDISMVIISLISCLVALGTLGSVGVGTIIAAVLVGSVLGVITGWFGEKRDKILQGTPSE</sequence>
<dbReference type="PANTHER" id="PTHR40078">
    <property type="entry name" value="INTEGRAL MEMBRANE PROTEIN-RELATED"/>
    <property type="match status" value="1"/>
</dbReference>
<dbReference type="RefSeq" id="WP_353531312.1">
    <property type="nucleotide sequence ID" value="NZ_JBBMEX010000013.1"/>
</dbReference>
<reference evidence="2 3" key="1">
    <citation type="submission" date="2024-03" db="EMBL/GenBank/DDBJ databases">
        <title>Human intestinal bacterial collection.</title>
        <authorList>
            <person name="Pauvert C."/>
            <person name="Hitch T.C.A."/>
            <person name="Clavel T."/>
        </authorList>
    </citation>
    <scope>NUCLEOTIDE SEQUENCE [LARGE SCALE GENOMIC DNA]</scope>
    <source>
        <strain evidence="2 3">CLA-AA-H185</strain>
    </source>
</reference>
<feature type="transmembrane region" description="Helical" evidence="1">
    <location>
        <begin position="121"/>
        <end position="147"/>
    </location>
</feature>
<feature type="transmembrane region" description="Helical" evidence="1">
    <location>
        <begin position="14"/>
        <end position="36"/>
    </location>
</feature>
<accession>A0ABV1HGQ9</accession>
<evidence type="ECO:0000313" key="2">
    <source>
        <dbReference type="EMBL" id="MEQ2558512.1"/>
    </source>
</evidence>
<name>A0ABV1HGQ9_9FIRM</name>
<dbReference type="EMBL" id="JBBMEX010000013">
    <property type="protein sequence ID" value="MEQ2558512.1"/>
    <property type="molecule type" value="Genomic_DNA"/>
</dbReference>
<evidence type="ECO:0000256" key="1">
    <source>
        <dbReference type="SAM" id="Phobius"/>
    </source>
</evidence>
<feature type="transmembrane region" description="Helical" evidence="1">
    <location>
        <begin position="48"/>
        <end position="79"/>
    </location>
</feature>
<dbReference type="Proteomes" id="UP001454489">
    <property type="component" value="Unassembled WGS sequence"/>
</dbReference>
<keyword evidence="1" id="KW-0472">Membrane</keyword>
<keyword evidence="3" id="KW-1185">Reference proteome</keyword>
<protein>
    <submittedName>
        <fullName evidence="2">DUF6198 family protein</fullName>
    </submittedName>
</protein>
<keyword evidence="1" id="KW-1133">Transmembrane helix</keyword>
<feature type="transmembrane region" description="Helical" evidence="1">
    <location>
        <begin position="168"/>
        <end position="186"/>
    </location>
</feature>
<feature type="transmembrane region" description="Helical" evidence="1">
    <location>
        <begin position="192"/>
        <end position="214"/>
    </location>
</feature>
<proteinExistence type="predicted"/>
<feature type="transmembrane region" description="Helical" evidence="1">
    <location>
        <begin position="91"/>
        <end position="109"/>
    </location>
</feature>
<organism evidence="2 3">
    <name type="scientific">Maccoyibacter intestinihominis</name>
    <dbReference type="NCBI Taxonomy" id="3133499"/>
    <lineage>
        <taxon>Bacteria</taxon>
        <taxon>Bacillati</taxon>
        <taxon>Bacillota</taxon>
        <taxon>Clostridia</taxon>
        <taxon>Lachnospirales</taxon>
        <taxon>Lachnospiraceae</taxon>
        <taxon>Maccoyibacter</taxon>
    </lineage>
</organism>
<gene>
    <name evidence="2" type="ORF">WMO43_11635</name>
</gene>
<dbReference type="InterPro" id="IPR038750">
    <property type="entry name" value="YczE/YyaS-like"/>
</dbReference>
<dbReference type="PANTHER" id="PTHR40078:SF1">
    <property type="entry name" value="INTEGRAL MEMBRANE PROTEIN"/>
    <property type="match status" value="1"/>
</dbReference>